<dbReference type="PANTHER" id="PTHR35735:SF8">
    <property type="entry name" value="PROTEIN NIM1-INTERACTING 2"/>
    <property type="match status" value="1"/>
</dbReference>
<dbReference type="InterPro" id="IPR034577">
    <property type="entry name" value="NIMIN-2"/>
</dbReference>
<feature type="compositionally biased region" description="Basic and acidic residues" evidence="1">
    <location>
        <begin position="1"/>
        <end position="24"/>
    </location>
</feature>
<evidence type="ECO:0000313" key="3">
    <source>
        <dbReference type="Proteomes" id="UP000006729"/>
    </source>
</evidence>
<dbReference type="InParanoid" id="A0A3N7FMJ2"/>
<dbReference type="PANTHER" id="PTHR35735">
    <property type="entry name" value="PROTEIN NIM1-INTERACTING 2"/>
    <property type="match status" value="1"/>
</dbReference>
<dbReference type="GO" id="GO:0010112">
    <property type="term" value="P:regulation of systemic acquired resistance"/>
    <property type="evidence" value="ECO:0007669"/>
    <property type="project" value="InterPro"/>
</dbReference>
<evidence type="ECO:0000313" key="2">
    <source>
        <dbReference type="EMBL" id="RQO96599.1"/>
    </source>
</evidence>
<dbReference type="FunCoup" id="A0A3N7FMJ2">
    <property type="interactions" value="1"/>
</dbReference>
<gene>
    <name evidence="2" type="ORF">POPTR_010G125900</name>
</gene>
<reference evidence="2 3" key="1">
    <citation type="journal article" date="2006" name="Science">
        <title>The genome of black cottonwood, Populus trichocarpa (Torr. &amp; Gray).</title>
        <authorList>
            <person name="Tuskan G.A."/>
            <person name="Difazio S."/>
            <person name="Jansson S."/>
            <person name="Bohlmann J."/>
            <person name="Grigoriev I."/>
            <person name="Hellsten U."/>
            <person name="Putnam N."/>
            <person name="Ralph S."/>
            <person name="Rombauts S."/>
            <person name="Salamov A."/>
            <person name="Schein J."/>
            <person name="Sterck L."/>
            <person name="Aerts A."/>
            <person name="Bhalerao R.R."/>
            <person name="Bhalerao R.P."/>
            <person name="Blaudez D."/>
            <person name="Boerjan W."/>
            <person name="Brun A."/>
            <person name="Brunner A."/>
            <person name="Busov V."/>
            <person name="Campbell M."/>
            <person name="Carlson J."/>
            <person name="Chalot M."/>
            <person name="Chapman J."/>
            <person name="Chen G.L."/>
            <person name="Cooper D."/>
            <person name="Coutinho P.M."/>
            <person name="Couturier J."/>
            <person name="Covert S."/>
            <person name="Cronk Q."/>
            <person name="Cunningham R."/>
            <person name="Davis J."/>
            <person name="Degroeve S."/>
            <person name="Dejardin A."/>
            <person name="Depamphilis C."/>
            <person name="Detter J."/>
            <person name="Dirks B."/>
            <person name="Dubchak I."/>
            <person name="Duplessis S."/>
            <person name="Ehlting J."/>
            <person name="Ellis B."/>
            <person name="Gendler K."/>
            <person name="Goodstein D."/>
            <person name="Gribskov M."/>
            <person name="Grimwood J."/>
            <person name="Groover A."/>
            <person name="Gunter L."/>
            <person name="Hamberger B."/>
            <person name="Heinze B."/>
            <person name="Helariutta Y."/>
            <person name="Henrissat B."/>
            <person name="Holligan D."/>
            <person name="Holt R."/>
            <person name="Huang W."/>
            <person name="Islam-Faridi N."/>
            <person name="Jones S."/>
            <person name="Jones-Rhoades M."/>
            <person name="Jorgensen R."/>
            <person name="Joshi C."/>
            <person name="Kangasjarvi J."/>
            <person name="Karlsson J."/>
            <person name="Kelleher C."/>
            <person name="Kirkpatrick R."/>
            <person name="Kirst M."/>
            <person name="Kohler A."/>
            <person name="Kalluri U."/>
            <person name="Larimer F."/>
            <person name="Leebens-Mack J."/>
            <person name="Leple J.C."/>
            <person name="Locascio P."/>
            <person name="Lou Y."/>
            <person name="Lucas S."/>
            <person name="Martin F."/>
            <person name="Montanini B."/>
            <person name="Napoli C."/>
            <person name="Nelson D.R."/>
            <person name="Nelson C."/>
            <person name="Nieminen K."/>
            <person name="Nilsson O."/>
            <person name="Pereda V."/>
            <person name="Peter G."/>
            <person name="Philippe R."/>
            <person name="Pilate G."/>
            <person name="Poliakov A."/>
            <person name="Razumovskaya J."/>
            <person name="Richardson P."/>
            <person name="Rinaldi C."/>
            <person name="Ritland K."/>
            <person name="Rouze P."/>
            <person name="Ryaboy D."/>
            <person name="Schmutz J."/>
            <person name="Schrader J."/>
            <person name="Segerman B."/>
            <person name="Shin H."/>
            <person name="Siddiqui A."/>
            <person name="Sterky F."/>
            <person name="Terry A."/>
            <person name="Tsai C.J."/>
            <person name="Uberbacher E."/>
            <person name="Unneberg P."/>
            <person name="Vahala J."/>
            <person name="Wall K."/>
            <person name="Wessler S."/>
            <person name="Yang G."/>
            <person name="Yin T."/>
            <person name="Douglas C."/>
            <person name="Marra M."/>
            <person name="Sandberg G."/>
            <person name="Van de Peer Y."/>
            <person name="Rokhsar D."/>
        </authorList>
    </citation>
    <scope>NUCLEOTIDE SEQUENCE [LARGE SCALE GENOMIC DNA]</scope>
    <source>
        <strain evidence="3">cv. Nisqually</strain>
    </source>
</reference>
<protein>
    <submittedName>
        <fullName evidence="2">Uncharacterized protein</fullName>
    </submittedName>
</protein>
<evidence type="ECO:0000256" key="1">
    <source>
        <dbReference type="SAM" id="MobiDB-lite"/>
    </source>
</evidence>
<dbReference type="EMBL" id="CM009299">
    <property type="protein sequence ID" value="RQO96599.1"/>
    <property type="molecule type" value="Genomic_DNA"/>
</dbReference>
<name>A0A3N7FMJ2_POPTR</name>
<dbReference type="KEGG" id="pop:18102574"/>
<feature type="region of interest" description="Disordered" evidence="1">
    <location>
        <begin position="1"/>
        <end position="33"/>
    </location>
</feature>
<dbReference type="OrthoDB" id="1098796at2759"/>
<dbReference type="Proteomes" id="UP000006729">
    <property type="component" value="Chromosome 10"/>
</dbReference>
<organism evidence="2 3">
    <name type="scientific">Populus trichocarpa</name>
    <name type="common">Western balsam poplar</name>
    <name type="synonym">Populus balsamifera subsp. trichocarpa</name>
    <dbReference type="NCBI Taxonomy" id="3694"/>
    <lineage>
        <taxon>Eukaryota</taxon>
        <taxon>Viridiplantae</taxon>
        <taxon>Streptophyta</taxon>
        <taxon>Embryophyta</taxon>
        <taxon>Tracheophyta</taxon>
        <taxon>Spermatophyta</taxon>
        <taxon>Magnoliopsida</taxon>
        <taxon>eudicotyledons</taxon>
        <taxon>Gunneridae</taxon>
        <taxon>Pentapetalae</taxon>
        <taxon>rosids</taxon>
        <taxon>fabids</taxon>
        <taxon>Malpighiales</taxon>
        <taxon>Salicaceae</taxon>
        <taxon>Saliceae</taxon>
        <taxon>Populus</taxon>
    </lineage>
</organism>
<sequence>MEAEKSKREVDGKMNGKRGKEEGGLKGSQQEVEEEEVEEFFAILRRIQVAVKYFEKSEGKKWRPLLEREEFKELNGDLDTEMKEGNSFYGNSGLDLNLDPNPNE</sequence>
<dbReference type="AlphaFoldDB" id="A0A3N7FMJ2"/>
<feature type="region of interest" description="Disordered" evidence="1">
    <location>
        <begin position="77"/>
        <end position="104"/>
    </location>
</feature>
<proteinExistence type="predicted"/>
<keyword evidence="3" id="KW-1185">Reference proteome</keyword>
<accession>A0A3N7FMJ2</accession>